<name>A0ABU0C060_9HYPH</name>
<dbReference type="EC" id="3.5.4.3" evidence="4"/>
<keyword evidence="2 4" id="KW-0378">Hydrolase</keyword>
<dbReference type="InterPro" id="IPR006680">
    <property type="entry name" value="Amidohydro-rel"/>
</dbReference>
<proteinExistence type="inferred from homology"/>
<accession>A0ABU0C060</accession>
<dbReference type="RefSeq" id="WP_307236878.1">
    <property type="nucleotide sequence ID" value="NZ_JAUSVF010000005.1"/>
</dbReference>
<evidence type="ECO:0000313" key="4">
    <source>
        <dbReference type="EMBL" id="MDQ0323875.1"/>
    </source>
</evidence>
<dbReference type="SUPFAM" id="SSF51556">
    <property type="entry name" value="Metallo-dependent hydrolases"/>
    <property type="match status" value="1"/>
</dbReference>
<evidence type="ECO:0000256" key="1">
    <source>
        <dbReference type="ARBA" id="ARBA00006745"/>
    </source>
</evidence>
<evidence type="ECO:0000313" key="5">
    <source>
        <dbReference type="Proteomes" id="UP001230207"/>
    </source>
</evidence>
<dbReference type="Proteomes" id="UP001230207">
    <property type="component" value="Unassembled WGS sequence"/>
</dbReference>
<reference evidence="4 5" key="1">
    <citation type="submission" date="2023-07" db="EMBL/GenBank/DDBJ databases">
        <title>Genomic Encyclopedia of Type Strains, Phase IV (KMG-IV): sequencing the most valuable type-strain genomes for metagenomic binning, comparative biology and taxonomic classification.</title>
        <authorList>
            <person name="Goeker M."/>
        </authorList>
    </citation>
    <scope>NUCLEOTIDE SEQUENCE [LARGE SCALE GENOMIC DNA]</scope>
    <source>
        <strain evidence="4 5">DSM 1112</strain>
    </source>
</reference>
<dbReference type="Gene3D" id="2.30.40.10">
    <property type="entry name" value="Urease, subunit C, domain 1"/>
    <property type="match status" value="1"/>
</dbReference>
<dbReference type="InterPro" id="IPR050287">
    <property type="entry name" value="MTA/SAH_deaminase"/>
</dbReference>
<dbReference type="SUPFAM" id="SSF51338">
    <property type="entry name" value="Composite domain of metallo-dependent hydrolases"/>
    <property type="match status" value="2"/>
</dbReference>
<organism evidence="4 5">
    <name type="scientific">Pararhizobium capsulatum DSM 1112</name>
    <dbReference type="NCBI Taxonomy" id="1121113"/>
    <lineage>
        <taxon>Bacteria</taxon>
        <taxon>Pseudomonadati</taxon>
        <taxon>Pseudomonadota</taxon>
        <taxon>Alphaproteobacteria</taxon>
        <taxon>Hyphomicrobiales</taxon>
        <taxon>Rhizobiaceae</taxon>
        <taxon>Rhizobium/Agrobacterium group</taxon>
        <taxon>Pararhizobium</taxon>
    </lineage>
</organism>
<feature type="domain" description="Amidohydrolase-related" evidence="3">
    <location>
        <begin position="53"/>
        <end position="431"/>
    </location>
</feature>
<protein>
    <submittedName>
        <fullName evidence="4">Guanine deaminase</fullName>
        <ecNumber evidence="4">3.5.4.3</ecNumber>
    </submittedName>
</protein>
<dbReference type="InterPro" id="IPR032466">
    <property type="entry name" value="Metal_Hydrolase"/>
</dbReference>
<comment type="similarity">
    <text evidence="1">Belongs to the metallo-dependent hydrolases superfamily. ATZ/TRZ family.</text>
</comment>
<comment type="caution">
    <text evidence="4">The sequence shown here is derived from an EMBL/GenBank/DDBJ whole genome shotgun (WGS) entry which is preliminary data.</text>
</comment>
<dbReference type="EMBL" id="JAUSVF010000005">
    <property type="protein sequence ID" value="MDQ0323875.1"/>
    <property type="molecule type" value="Genomic_DNA"/>
</dbReference>
<dbReference type="GO" id="GO:0008892">
    <property type="term" value="F:guanine deaminase activity"/>
    <property type="evidence" value="ECO:0007669"/>
    <property type="project" value="UniProtKB-EC"/>
</dbReference>
<dbReference type="Pfam" id="PF01979">
    <property type="entry name" value="Amidohydro_1"/>
    <property type="match status" value="1"/>
</dbReference>
<dbReference type="InterPro" id="IPR011059">
    <property type="entry name" value="Metal-dep_hydrolase_composite"/>
</dbReference>
<dbReference type="Gene3D" id="3.20.20.140">
    <property type="entry name" value="Metal-dependent hydrolases"/>
    <property type="match status" value="1"/>
</dbReference>
<gene>
    <name evidence="4" type="ORF">QO002_006082</name>
</gene>
<sequence length="513" mass="55708">MQDRITLTSATLVGDTAGRTMDIFIAADRIADLQQAGARPPEGIVIDASRLLISPGFIDGHHHSHENFLKGRFEGQPLELVMNFVRPLTPVPMTARQVYVRTMISAIQAIRTGATTLVDDMNVSPMLDRSHVEAALQAYEDCGIRALLGFTLFDRPFFRAMPFVEEEFPADLLAQLDAVHPTPAAEVLTLAREMARSRHPAEHRVGYIVAPSAPQRCSDDFLMATRALADEFELPVMIHVQETRLQAVTGQLMYGSSMFAHLARLGFLKAKTALIHAVWLTPDDIALIAASGASVQHNPTVNMKLGSGLMPMREMLDAGINVSLGTDGCGLVETADMLRAVSNTAYLQKLRGNDHERWIGAPEAFHAATKGGAIALGLENQIGEIKIGMKADLCGYSLDQIAFVPLNDPLRQLVYGETGAGLRLSIVDGKVILCDGQLTLIDEAAILREAQAIHGELGPTLEAVEASVGPLLAPYRRIHARCLCYPTASETFPVRFDCTPSDKNMPGKTPYAQ</sequence>
<dbReference type="PANTHER" id="PTHR43794">
    <property type="entry name" value="AMINOHYDROLASE SSNA-RELATED"/>
    <property type="match status" value="1"/>
</dbReference>
<keyword evidence="5" id="KW-1185">Reference proteome</keyword>
<dbReference type="PANTHER" id="PTHR43794:SF11">
    <property type="entry name" value="AMIDOHYDROLASE-RELATED DOMAIN-CONTAINING PROTEIN"/>
    <property type="match status" value="1"/>
</dbReference>
<evidence type="ECO:0000256" key="2">
    <source>
        <dbReference type="ARBA" id="ARBA00022801"/>
    </source>
</evidence>
<evidence type="ECO:0000259" key="3">
    <source>
        <dbReference type="Pfam" id="PF01979"/>
    </source>
</evidence>